<evidence type="ECO:0000256" key="6">
    <source>
        <dbReference type="RuleBase" id="RU004355"/>
    </source>
</evidence>
<comment type="similarity">
    <text evidence="5 6">Belongs to the XseA family.</text>
</comment>
<organism evidence="10 11">
    <name type="scientific">Undibacterium cyanobacteriorum</name>
    <dbReference type="NCBI Taxonomy" id="3073561"/>
    <lineage>
        <taxon>Bacteria</taxon>
        <taxon>Pseudomonadati</taxon>
        <taxon>Pseudomonadota</taxon>
        <taxon>Betaproteobacteria</taxon>
        <taxon>Burkholderiales</taxon>
        <taxon>Oxalobacteraceae</taxon>
        <taxon>Undibacterium</taxon>
    </lineage>
</organism>
<dbReference type="InterPro" id="IPR025824">
    <property type="entry name" value="OB-fold_nuc-bd_dom"/>
</dbReference>
<reference evidence="10" key="1">
    <citation type="submission" date="2023-09" db="EMBL/GenBank/DDBJ databases">
        <title>Undibacterium sp. 20NA77.5 isolated from freshwater.</title>
        <authorList>
            <person name="Le V."/>
            <person name="Ko S.-R."/>
            <person name="Ahn C.-Y."/>
            <person name="Oh H.-M."/>
        </authorList>
    </citation>
    <scope>NUCLEOTIDE SEQUENCE</scope>
    <source>
        <strain evidence="10">20NA77.5</strain>
    </source>
</reference>
<dbReference type="PANTHER" id="PTHR30008">
    <property type="entry name" value="EXODEOXYRIBONUCLEASE 7 LARGE SUBUNIT"/>
    <property type="match status" value="1"/>
</dbReference>
<evidence type="ECO:0000256" key="7">
    <source>
        <dbReference type="SAM" id="Coils"/>
    </source>
</evidence>
<dbReference type="Pfam" id="PF02601">
    <property type="entry name" value="Exonuc_VII_L"/>
    <property type="match status" value="1"/>
</dbReference>
<evidence type="ECO:0000259" key="9">
    <source>
        <dbReference type="Pfam" id="PF13742"/>
    </source>
</evidence>
<dbReference type="CDD" id="cd04489">
    <property type="entry name" value="ExoVII_LU_OBF"/>
    <property type="match status" value="1"/>
</dbReference>
<dbReference type="EC" id="3.1.11.6" evidence="5"/>
<dbReference type="Pfam" id="PF13742">
    <property type="entry name" value="tRNA_anti_2"/>
    <property type="match status" value="1"/>
</dbReference>
<evidence type="ECO:0000256" key="5">
    <source>
        <dbReference type="HAMAP-Rule" id="MF_00378"/>
    </source>
</evidence>
<dbReference type="NCBIfam" id="TIGR00237">
    <property type="entry name" value="xseA"/>
    <property type="match status" value="1"/>
</dbReference>
<feature type="domain" description="Exonuclease VII large subunit C-terminal" evidence="8">
    <location>
        <begin position="133"/>
        <end position="437"/>
    </location>
</feature>
<comment type="subunit">
    <text evidence="5">Heterooligomer composed of large and small subunits.</text>
</comment>
<name>A0ABY9RFW8_9BURK</name>
<evidence type="ECO:0000256" key="4">
    <source>
        <dbReference type="ARBA" id="ARBA00022839"/>
    </source>
</evidence>
<gene>
    <name evidence="5 10" type="primary">xseA</name>
    <name evidence="10" type="ORF">RF679_12955</name>
</gene>
<evidence type="ECO:0000256" key="3">
    <source>
        <dbReference type="ARBA" id="ARBA00022801"/>
    </source>
</evidence>
<dbReference type="Proteomes" id="UP001181355">
    <property type="component" value="Chromosome"/>
</dbReference>
<feature type="coiled-coil region" evidence="7">
    <location>
        <begin position="314"/>
        <end position="352"/>
    </location>
</feature>
<dbReference type="InterPro" id="IPR020579">
    <property type="entry name" value="Exonuc_VII_lsu_C"/>
</dbReference>
<dbReference type="EMBL" id="CP133720">
    <property type="protein sequence ID" value="WMW79554.1"/>
    <property type="molecule type" value="Genomic_DNA"/>
</dbReference>
<dbReference type="RefSeq" id="WP_309481050.1">
    <property type="nucleotide sequence ID" value="NZ_CP133720.1"/>
</dbReference>
<keyword evidence="4 5" id="KW-0269">Exonuclease</keyword>
<keyword evidence="11" id="KW-1185">Reference proteome</keyword>
<feature type="domain" description="OB-fold nucleic acid binding" evidence="9">
    <location>
        <begin position="17"/>
        <end position="110"/>
    </location>
</feature>
<evidence type="ECO:0000256" key="1">
    <source>
        <dbReference type="ARBA" id="ARBA00022490"/>
    </source>
</evidence>
<keyword evidence="3 5" id="KW-0378">Hydrolase</keyword>
<comment type="subcellular location">
    <subcellularLocation>
        <location evidence="5 6">Cytoplasm</location>
    </subcellularLocation>
</comment>
<comment type="function">
    <text evidence="5">Bidirectionally degrades single-stranded DNA into large acid-insoluble oligonucleotides, which are then degraded further into small acid-soluble oligonucleotides.</text>
</comment>
<keyword evidence="7" id="KW-0175">Coiled coil</keyword>
<proteinExistence type="inferred from homology"/>
<evidence type="ECO:0000259" key="8">
    <source>
        <dbReference type="Pfam" id="PF02601"/>
    </source>
</evidence>
<keyword evidence="1 5" id="KW-0963">Cytoplasm</keyword>
<evidence type="ECO:0000313" key="11">
    <source>
        <dbReference type="Proteomes" id="UP001181355"/>
    </source>
</evidence>
<dbReference type="InterPro" id="IPR003753">
    <property type="entry name" value="Exonuc_VII_L"/>
</dbReference>
<dbReference type="PANTHER" id="PTHR30008:SF0">
    <property type="entry name" value="EXODEOXYRIBONUCLEASE 7 LARGE SUBUNIT"/>
    <property type="match status" value="1"/>
</dbReference>
<evidence type="ECO:0000313" key="10">
    <source>
        <dbReference type="EMBL" id="WMW79554.1"/>
    </source>
</evidence>
<keyword evidence="2 5" id="KW-0540">Nuclease</keyword>
<sequence>MINSSLFETPTKTERILSVSALNQAVARVLEQNFPLCWISGEISNFTRASSGHWYFTLKDQDAQVRAVMFRGRAQYVSFMPREGDKVEVRAVVSLYSPRGDFQINVESMRRAGLGRLYEDFLRLKASLEAEGLFATENKKMIPRFAKCIGVVTSSNAAALRDVLTALKRRAPYAEIIIYPTPVQGDGAGAKIAQAVATANADARCDVLIVCRGGGSIEDLWAFNEEVLARTIAHCEIPVISGVGHETDFTICDFVADLRAPTPTAAAELACGALDEWVSHIAQLQRRLQTQMHRTLHLQMQQLDWSSRRLTSPLAGLQSKRQQLDILNRRLKAALQSQVPNWRAKLKHLEQNLRLAKPQVSLLQLHLKAEATRINRSMQGLLERQHMRVGQQKEHLELLNPQRTLERGYVILSDAEGQLVRRGADLSQKQKLTLRTAVDITEIEVQTVQTPK</sequence>
<accession>A0ABY9RFW8</accession>
<evidence type="ECO:0000256" key="2">
    <source>
        <dbReference type="ARBA" id="ARBA00022722"/>
    </source>
</evidence>
<comment type="catalytic activity">
    <reaction evidence="5 6">
        <text>Exonucleolytic cleavage in either 5'- to 3'- or 3'- to 5'-direction to yield nucleoside 5'-phosphates.</text>
        <dbReference type="EC" id="3.1.11.6"/>
    </reaction>
</comment>
<protein>
    <recommendedName>
        <fullName evidence="5">Exodeoxyribonuclease 7 large subunit</fullName>
        <ecNumber evidence="5">3.1.11.6</ecNumber>
    </recommendedName>
    <alternativeName>
        <fullName evidence="5">Exodeoxyribonuclease VII large subunit</fullName>
        <shortName evidence="5">Exonuclease VII large subunit</shortName>
    </alternativeName>
</protein>
<dbReference type="HAMAP" id="MF_00378">
    <property type="entry name" value="Exonuc_7_L"/>
    <property type="match status" value="1"/>
</dbReference>
<dbReference type="GO" id="GO:0008855">
    <property type="term" value="F:exodeoxyribonuclease VII activity"/>
    <property type="evidence" value="ECO:0007669"/>
    <property type="project" value="UniProtKB-EC"/>
</dbReference>